<dbReference type="Proteomes" id="UP000887574">
    <property type="component" value="Unplaced"/>
</dbReference>
<proteinExistence type="predicted"/>
<keyword evidence="1" id="KW-0732">Signal</keyword>
<organism evidence="2 3">
    <name type="scientific">Ditylenchus dipsaci</name>
    <dbReference type="NCBI Taxonomy" id="166011"/>
    <lineage>
        <taxon>Eukaryota</taxon>
        <taxon>Metazoa</taxon>
        <taxon>Ecdysozoa</taxon>
        <taxon>Nematoda</taxon>
        <taxon>Chromadorea</taxon>
        <taxon>Rhabditida</taxon>
        <taxon>Tylenchina</taxon>
        <taxon>Tylenchomorpha</taxon>
        <taxon>Sphaerularioidea</taxon>
        <taxon>Anguinidae</taxon>
        <taxon>Anguininae</taxon>
        <taxon>Ditylenchus</taxon>
    </lineage>
</organism>
<keyword evidence="2" id="KW-1185">Reference proteome</keyword>
<evidence type="ECO:0000256" key="1">
    <source>
        <dbReference type="SAM" id="SignalP"/>
    </source>
</evidence>
<dbReference type="WBParaSite" id="jg6658">
    <property type="protein sequence ID" value="jg6658"/>
    <property type="gene ID" value="jg6658"/>
</dbReference>
<protein>
    <submittedName>
        <fullName evidence="3">Uncharacterized protein</fullName>
    </submittedName>
</protein>
<evidence type="ECO:0000313" key="3">
    <source>
        <dbReference type="WBParaSite" id="jg6658"/>
    </source>
</evidence>
<feature type="signal peptide" evidence="1">
    <location>
        <begin position="1"/>
        <end position="21"/>
    </location>
</feature>
<dbReference type="PANTHER" id="PTHR33748:SF6">
    <property type="entry name" value="TPM_PHOSPHATASE DOMAIN-CONTAINING PROTEIN"/>
    <property type="match status" value="1"/>
</dbReference>
<feature type="chain" id="PRO_5037986929" evidence="1">
    <location>
        <begin position="22"/>
        <end position="206"/>
    </location>
</feature>
<accession>A0A915EIE2</accession>
<dbReference type="Pfam" id="PF17175">
    <property type="entry name" value="MOLO1"/>
    <property type="match status" value="1"/>
</dbReference>
<dbReference type="GO" id="GO:0005892">
    <property type="term" value="C:acetylcholine-gated channel complex"/>
    <property type="evidence" value="ECO:0007669"/>
    <property type="project" value="InterPro"/>
</dbReference>
<dbReference type="PANTHER" id="PTHR33748">
    <property type="entry name" value="PROTEIN CBG04600"/>
    <property type="match status" value="1"/>
</dbReference>
<name>A0A915EIE2_9BILA</name>
<dbReference type="AlphaFoldDB" id="A0A915EIE2"/>
<sequence>MKLLKLLLLAVASILINNVQSYISYTVTNYPNPQRYDTFQACHIDQRDLLCDPEEVLNSTERVQLAQMLYEFQSQTHNVNCFKIVFSIELLIKKDTHVAAGKTPCKKKGTSVAIAISRQPITGTTQKPDRHGYGADVSMTSEEVAQTLLNNWLIDEDCHKAMIILVPVDNIDQIGEYHFKQVPLVETEIEHVFTQRCQCCNNNANT</sequence>
<dbReference type="InterPro" id="IPR033438">
    <property type="entry name" value="MOLO1"/>
</dbReference>
<reference evidence="3" key="1">
    <citation type="submission" date="2022-11" db="UniProtKB">
        <authorList>
            <consortium name="WormBaseParasite"/>
        </authorList>
    </citation>
    <scope>IDENTIFICATION</scope>
</reference>
<evidence type="ECO:0000313" key="2">
    <source>
        <dbReference type="Proteomes" id="UP000887574"/>
    </source>
</evidence>